<accession>A0A067SJC4</accession>
<dbReference type="HOGENOM" id="CLU_087375_2_0_1"/>
<dbReference type="OrthoDB" id="2677917at2759"/>
<feature type="region of interest" description="Disordered" evidence="1">
    <location>
        <begin position="1"/>
        <end position="39"/>
    </location>
</feature>
<dbReference type="AlphaFoldDB" id="A0A067SJC4"/>
<gene>
    <name evidence="2" type="ORF">GALMADRAFT_79372</name>
</gene>
<proteinExistence type="predicted"/>
<protein>
    <submittedName>
        <fullName evidence="2">Uncharacterized protein</fullName>
    </submittedName>
</protein>
<name>A0A067SJC4_GALM3</name>
<feature type="compositionally biased region" description="Acidic residues" evidence="1">
    <location>
        <begin position="7"/>
        <end position="35"/>
    </location>
</feature>
<keyword evidence="3" id="KW-1185">Reference proteome</keyword>
<evidence type="ECO:0000313" key="3">
    <source>
        <dbReference type="Proteomes" id="UP000027222"/>
    </source>
</evidence>
<evidence type="ECO:0000313" key="2">
    <source>
        <dbReference type="EMBL" id="KDR67834.1"/>
    </source>
</evidence>
<dbReference type="Proteomes" id="UP000027222">
    <property type="component" value="Unassembled WGS sequence"/>
</dbReference>
<reference evidence="3" key="1">
    <citation type="journal article" date="2014" name="Proc. Natl. Acad. Sci. U.S.A.">
        <title>Extensive sampling of basidiomycete genomes demonstrates inadequacy of the white-rot/brown-rot paradigm for wood decay fungi.</title>
        <authorList>
            <person name="Riley R."/>
            <person name="Salamov A.A."/>
            <person name="Brown D.W."/>
            <person name="Nagy L.G."/>
            <person name="Floudas D."/>
            <person name="Held B.W."/>
            <person name="Levasseur A."/>
            <person name="Lombard V."/>
            <person name="Morin E."/>
            <person name="Otillar R."/>
            <person name="Lindquist E.A."/>
            <person name="Sun H."/>
            <person name="LaButti K.M."/>
            <person name="Schmutz J."/>
            <person name="Jabbour D."/>
            <person name="Luo H."/>
            <person name="Baker S.E."/>
            <person name="Pisabarro A.G."/>
            <person name="Walton J.D."/>
            <person name="Blanchette R.A."/>
            <person name="Henrissat B."/>
            <person name="Martin F."/>
            <person name="Cullen D."/>
            <person name="Hibbett D.S."/>
            <person name="Grigoriev I.V."/>
        </authorList>
    </citation>
    <scope>NUCLEOTIDE SEQUENCE [LARGE SCALE GENOMIC DNA]</scope>
    <source>
        <strain evidence="3">CBS 339.88</strain>
    </source>
</reference>
<organism evidence="2 3">
    <name type="scientific">Galerina marginata (strain CBS 339.88)</name>
    <dbReference type="NCBI Taxonomy" id="685588"/>
    <lineage>
        <taxon>Eukaryota</taxon>
        <taxon>Fungi</taxon>
        <taxon>Dikarya</taxon>
        <taxon>Basidiomycota</taxon>
        <taxon>Agaricomycotina</taxon>
        <taxon>Agaricomycetes</taxon>
        <taxon>Agaricomycetidae</taxon>
        <taxon>Agaricales</taxon>
        <taxon>Agaricineae</taxon>
        <taxon>Strophariaceae</taxon>
        <taxon>Galerina</taxon>
    </lineage>
</organism>
<dbReference type="EMBL" id="KL142412">
    <property type="protein sequence ID" value="KDR67834.1"/>
    <property type="molecule type" value="Genomic_DNA"/>
</dbReference>
<evidence type="ECO:0000256" key="1">
    <source>
        <dbReference type="SAM" id="MobiDB-lite"/>
    </source>
</evidence>
<sequence>MPGMEPVSDDEGGGEDEDEDEDEDDVPEAPEESAEAELKRLSKDWNSPIYVFFKPEPAIEYVKGRCVHVFECAAKPCKGRGGCYVRRYLDTGDAKSTGNLRKHAKVCWGEDAVAAADDTKDVRAAREALGLMKNANRSITAVFKRIGKDKITYSHRQHTKTEACAEIVRWVASHGSYISI</sequence>